<evidence type="ECO:0000313" key="8">
    <source>
        <dbReference type="Proteomes" id="UP000305067"/>
    </source>
</evidence>
<dbReference type="SUPFAM" id="SSF57701">
    <property type="entry name" value="Zn2/Cys6 DNA-binding domain"/>
    <property type="match status" value="1"/>
</dbReference>
<dbReference type="Proteomes" id="UP000305067">
    <property type="component" value="Unassembled WGS sequence"/>
</dbReference>
<accession>A0A5C3QMJ6</accession>
<dbReference type="GO" id="GO:0005634">
    <property type="term" value="C:nucleus"/>
    <property type="evidence" value="ECO:0007669"/>
    <property type="project" value="UniProtKB-SubCell"/>
</dbReference>
<dbReference type="SMART" id="SM00906">
    <property type="entry name" value="Fungal_trans"/>
    <property type="match status" value="1"/>
</dbReference>
<feature type="compositionally biased region" description="Basic and acidic residues" evidence="4">
    <location>
        <begin position="180"/>
        <end position="201"/>
    </location>
</feature>
<dbReference type="Pfam" id="PF04082">
    <property type="entry name" value="Fungal_trans"/>
    <property type="match status" value="1"/>
</dbReference>
<proteinExistence type="predicted"/>
<dbReference type="InterPro" id="IPR001138">
    <property type="entry name" value="Zn2Cys6_DnaBD"/>
</dbReference>
<organism evidence="7 8">
    <name type="scientific">Pterulicium gracile</name>
    <dbReference type="NCBI Taxonomy" id="1884261"/>
    <lineage>
        <taxon>Eukaryota</taxon>
        <taxon>Fungi</taxon>
        <taxon>Dikarya</taxon>
        <taxon>Basidiomycota</taxon>
        <taxon>Agaricomycotina</taxon>
        <taxon>Agaricomycetes</taxon>
        <taxon>Agaricomycetidae</taxon>
        <taxon>Agaricales</taxon>
        <taxon>Pleurotineae</taxon>
        <taxon>Pterulaceae</taxon>
        <taxon>Pterulicium</taxon>
    </lineage>
</organism>
<dbReference type="PROSITE" id="PS50048">
    <property type="entry name" value="ZN2_CY6_FUNGAL_2"/>
    <property type="match status" value="1"/>
</dbReference>
<dbReference type="GO" id="GO:0006351">
    <property type="term" value="P:DNA-templated transcription"/>
    <property type="evidence" value="ECO:0007669"/>
    <property type="project" value="InterPro"/>
</dbReference>
<dbReference type="PROSITE" id="PS51379">
    <property type="entry name" value="4FE4S_FER_2"/>
    <property type="match status" value="1"/>
</dbReference>
<name>A0A5C3QMJ6_9AGAR</name>
<dbReference type="PANTHER" id="PTHR31001">
    <property type="entry name" value="UNCHARACTERIZED TRANSCRIPTIONAL REGULATORY PROTEIN"/>
    <property type="match status" value="1"/>
</dbReference>
<dbReference type="Gene3D" id="4.10.240.10">
    <property type="entry name" value="Zn(2)-C6 fungal-type DNA-binding domain"/>
    <property type="match status" value="1"/>
</dbReference>
<feature type="region of interest" description="Disordered" evidence="4">
    <location>
        <begin position="1"/>
        <end position="74"/>
    </location>
</feature>
<feature type="domain" description="Zn(2)-C6 fungal-type" evidence="5">
    <location>
        <begin position="76"/>
        <end position="105"/>
    </location>
</feature>
<feature type="domain" description="4Fe-4S ferredoxin-type" evidence="6">
    <location>
        <begin position="83"/>
        <end position="115"/>
    </location>
</feature>
<evidence type="ECO:0000256" key="1">
    <source>
        <dbReference type="ARBA" id="ARBA00004123"/>
    </source>
</evidence>
<dbReference type="EMBL" id="ML178824">
    <property type="protein sequence ID" value="TFL01701.1"/>
    <property type="molecule type" value="Genomic_DNA"/>
</dbReference>
<evidence type="ECO:0000259" key="5">
    <source>
        <dbReference type="PROSITE" id="PS50048"/>
    </source>
</evidence>
<keyword evidence="3" id="KW-0539">Nucleus</keyword>
<evidence type="ECO:0008006" key="9">
    <source>
        <dbReference type="Google" id="ProtNLM"/>
    </source>
</evidence>
<gene>
    <name evidence="7" type="ORF">BDV98DRAFT_567372</name>
</gene>
<comment type="subcellular location">
    <subcellularLocation>
        <location evidence="1">Nucleus</location>
    </subcellularLocation>
</comment>
<evidence type="ECO:0000313" key="7">
    <source>
        <dbReference type="EMBL" id="TFL01701.1"/>
    </source>
</evidence>
<feature type="region of interest" description="Disordered" evidence="4">
    <location>
        <begin position="169"/>
        <end position="229"/>
    </location>
</feature>
<dbReference type="InterPro" id="IPR050613">
    <property type="entry name" value="Sec_Metabolite_Reg"/>
</dbReference>
<dbReference type="PROSITE" id="PS00463">
    <property type="entry name" value="ZN2_CY6_FUNGAL_1"/>
    <property type="match status" value="1"/>
</dbReference>
<protein>
    <recommendedName>
        <fullName evidence="9">Zn(2)-C6 fungal-type domain-containing protein</fullName>
    </recommendedName>
</protein>
<dbReference type="OrthoDB" id="424974at2759"/>
<feature type="compositionally biased region" description="Polar residues" evidence="4">
    <location>
        <begin position="48"/>
        <end position="58"/>
    </location>
</feature>
<keyword evidence="8" id="KW-1185">Reference proteome</keyword>
<dbReference type="SMART" id="SM00066">
    <property type="entry name" value="GAL4"/>
    <property type="match status" value="1"/>
</dbReference>
<evidence type="ECO:0000256" key="4">
    <source>
        <dbReference type="SAM" id="MobiDB-lite"/>
    </source>
</evidence>
<dbReference type="PANTHER" id="PTHR31001:SF56">
    <property type="entry name" value="ZN(2)-C6 FUNGAL-TYPE DOMAIN-CONTAINING PROTEIN"/>
    <property type="match status" value="1"/>
</dbReference>
<keyword evidence="2" id="KW-0479">Metal-binding</keyword>
<evidence type="ECO:0000259" key="6">
    <source>
        <dbReference type="PROSITE" id="PS51379"/>
    </source>
</evidence>
<dbReference type="GO" id="GO:0008270">
    <property type="term" value="F:zinc ion binding"/>
    <property type="evidence" value="ECO:0007669"/>
    <property type="project" value="InterPro"/>
</dbReference>
<dbReference type="InterPro" id="IPR007219">
    <property type="entry name" value="XnlR_reg_dom"/>
</dbReference>
<reference evidence="7 8" key="1">
    <citation type="journal article" date="2019" name="Nat. Ecol. Evol.">
        <title>Megaphylogeny resolves global patterns of mushroom evolution.</title>
        <authorList>
            <person name="Varga T."/>
            <person name="Krizsan K."/>
            <person name="Foldi C."/>
            <person name="Dima B."/>
            <person name="Sanchez-Garcia M."/>
            <person name="Sanchez-Ramirez S."/>
            <person name="Szollosi G.J."/>
            <person name="Szarkandi J.G."/>
            <person name="Papp V."/>
            <person name="Albert L."/>
            <person name="Andreopoulos W."/>
            <person name="Angelini C."/>
            <person name="Antonin V."/>
            <person name="Barry K.W."/>
            <person name="Bougher N.L."/>
            <person name="Buchanan P."/>
            <person name="Buyck B."/>
            <person name="Bense V."/>
            <person name="Catcheside P."/>
            <person name="Chovatia M."/>
            <person name="Cooper J."/>
            <person name="Damon W."/>
            <person name="Desjardin D."/>
            <person name="Finy P."/>
            <person name="Geml J."/>
            <person name="Haridas S."/>
            <person name="Hughes K."/>
            <person name="Justo A."/>
            <person name="Karasinski D."/>
            <person name="Kautmanova I."/>
            <person name="Kiss B."/>
            <person name="Kocsube S."/>
            <person name="Kotiranta H."/>
            <person name="LaButti K.M."/>
            <person name="Lechner B.E."/>
            <person name="Liimatainen K."/>
            <person name="Lipzen A."/>
            <person name="Lukacs Z."/>
            <person name="Mihaltcheva S."/>
            <person name="Morgado L.N."/>
            <person name="Niskanen T."/>
            <person name="Noordeloos M.E."/>
            <person name="Ohm R.A."/>
            <person name="Ortiz-Santana B."/>
            <person name="Ovrebo C."/>
            <person name="Racz N."/>
            <person name="Riley R."/>
            <person name="Savchenko A."/>
            <person name="Shiryaev A."/>
            <person name="Soop K."/>
            <person name="Spirin V."/>
            <person name="Szebenyi C."/>
            <person name="Tomsovsky M."/>
            <person name="Tulloss R.E."/>
            <person name="Uehling J."/>
            <person name="Grigoriev I.V."/>
            <person name="Vagvolgyi C."/>
            <person name="Papp T."/>
            <person name="Martin F.M."/>
            <person name="Miettinen O."/>
            <person name="Hibbett D.S."/>
            <person name="Nagy L.G."/>
        </authorList>
    </citation>
    <scope>NUCLEOTIDE SEQUENCE [LARGE SCALE GENOMIC DNA]</scope>
    <source>
        <strain evidence="7 8">CBS 309.79</strain>
    </source>
</reference>
<dbReference type="GO" id="GO:0003677">
    <property type="term" value="F:DNA binding"/>
    <property type="evidence" value="ECO:0007669"/>
    <property type="project" value="InterPro"/>
</dbReference>
<dbReference type="CDD" id="cd00067">
    <property type="entry name" value="GAL4"/>
    <property type="match status" value="1"/>
</dbReference>
<evidence type="ECO:0000256" key="2">
    <source>
        <dbReference type="ARBA" id="ARBA00022723"/>
    </source>
</evidence>
<feature type="compositionally biased region" description="Basic and acidic residues" evidence="4">
    <location>
        <begin position="10"/>
        <end position="21"/>
    </location>
</feature>
<dbReference type="CDD" id="cd12148">
    <property type="entry name" value="fungal_TF_MHR"/>
    <property type="match status" value="1"/>
</dbReference>
<dbReference type="AlphaFoldDB" id="A0A5C3QMJ6"/>
<evidence type="ECO:0000256" key="3">
    <source>
        <dbReference type="ARBA" id="ARBA00023242"/>
    </source>
</evidence>
<dbReference type="GO" id="GO:0000981">
    <property type="term" value="F:DNA-binding transcription factor activity, RNA polymerase II-specific"/>
    <property type="evidence" value="ECO:0007669"/>
    <property type="project" value="InterPro"/>
</dbReference>
<dbReference type="Pfam" id="PF00172">
    <property type="entry name" value="Zn_clus"/>
    <property type="match status" value="1"/>
</dbReference>
<dbReference type="InterPro" id="IPR036864">
    <property type="entry name" value="Zn2-C6_fun-type_DNA-bd_sf"/>
</dbReference>
<sequence length="792" mass="88848">MSFQQSRSYSQEHDAETERPIKRQRNNSADSYQRHGRNSSPDLPHNYHTLTSSPPDTSHASEVRRPARQGKRPTLSCAECRRLKLKCDRTFPCASCTKRGCAQICPEGSLQSGRGSRFILANTSQLHEKIMQLSDRVKELEAGLGDLHGSVAPGKQHPLLHPEMLSIRTSTEPQTSSRSSRRDSVVSVDERHRRYLEDRQGGGHVDNSVHLGSPEPSPSDPRRKPGGSRWSVPEELLTLSAAFPAAWRIDINVRQKIRALLPEQDECRSVCEIARRNALWQFNLDGSDTFLTNLLHHVYTVPIHNLCPRRLSLVLVLLAIGCAVDTTLPHDESMGEAYYHLARASICEMPMLEEPSFDLLRAVFFIIWYMLTFSDSHKDVGYAFSLMGLLVKLTHTLGLHRDGSRMKMIIPEELEQRRAFWWELLHLDCRLSLSLGRPPSLSLSHSDCQRPSYQQGTIYGSAEEAGYHQWKHDFFVHCTGPILQAVVSAQRPPYTEILELDMKVRDFAVPAQLEMSELSSPLFLTMQRILVSTSRDIAILQLHKSAFNQALSGPQTFTLDHELAPSVLATFCSASSIIATTKRMHELQPHLSCRFLGFWFNAYSAGMTLSLLASRAPSSPLAPSALVEIHKLCALAGRIGPKLPCNCNALMALSKSADNSRRIYKQWRLDHAPSPISPELPKAFMSAHPYLKHRYKVMVSVSPIPLDDLPVFLSEQHQPTGSPVLDYCPSPDRLPSVYHFNNTIFGKNGHRPSADCASNNSSTVCSRIGDRNQSFNFDFGALTGDQSFMAWF</sequence>
<dbReference type="InterPro" id="IPR017896">
    <property type="entry name" value="4Fe4S_Fe-S-bd"/>
</dbReference>